<protein>
    <submittedName>
        <fullName evidence="1">Uncharacterized protein</fullName>
    </submittedName>
</protein>
<dbReference type="Proteomes" id="UP000291116">
    <property type="component" value="Unassembled WGS sequence"/>
</dbReference>
<dbReference type="AlphaFoldDB" id="A0A448YXS4"/>
<keyword evidence="3" id="KW-1185">Reference proteome</keyword>
<proteinExistence type="predicted"/>
<name>A0A448YXS4_9STRA</name>
<gene>
    <name evidence="1" type="ORF">PSNMU_V1.4_AUG-EV-PASAV3_0013680</name>
    <name evidence="2" type="ORF">PSNMU_V1.4_AUG-EV-PASAV3_0019590</name>
</gene>
<sequence length="159" mass="18903">MASNNTNETPFELHMSALEAKVEEIDAIGCLIIKGLPSDPEEDFTEELTEEEMATVTMEELNTMRRVLITKSREQQLEEFHEFVLGGQADKHLLFYNRMFGERVRYRFYHFKDCMYKNKRLKKKFDMLFAYTWHLICHDSWMHLNYGNIEGMVSDLAKM</sequence>
<evidence type="ECO:0000313" key="1">
    <source>
        <dbReference type="EMBL" id="VEU34657.1"/>
    </source>
</evidence>
<dbReference type="EMBL" id="CAACVS010000053">
    <property type="protein sequence ID" value="VEU35230.1"/>
    <property type="molecule type" value="Genomic_DNA"/>
</dbReference>
<organism evidence="1 3">
    <name type="scientific">Pseudo-nitzschia multistriata</name>
    <dbReference type="NCBI Taxonomy" id="183589"/>
    <lineage>
        <taxon>Eukaryota</taxon>
        <taxon>Sar</taxon>
        <taxon>Stramenopiles</taxon>
        <taxon>Ochrophyta</taxon>
        <taxon>Bacillariophyta</taxon>
        <taxon>Bacillariophyceae</taxon>
        <taxon>Bacillariophycidae</taxon>
        <taxon>Bacillariales</taxon>
        <taxon>Bacillariaceae</taxon>
        <taxon>Pseudo-nitzschia</taxon>
    </lineage>
</organism>
<reference evidence="1 3" key="1">
    <citation type="submission" date="2019-01" db="EMBL/GenBank/DDBJ databases">
        <authorList>
            <person name="Ferrante I. M."/>
        </authorList>
    </citation>
    <scope>NUCLEOTIDE SEQUENCE [LARGE SCALE GENOMIC DNA]</scope>
    <source>
        <strain evidence="1 3">B856</strain>
    </source>
</reference>
<evidence type="ECO:0000313" key="2">
    <source>
        <dbReference type="EMBL" id="VEU35230.1"/>
    </source>
</evidence>
<dbReference type="EMBL" id="CAACVS010000035">
    <property type="protein sequence ID" value="VEU34657.1"/>
    <property type="molecule type" value="Genomic_DNA"/>
</dbReference>
<accession>A0A448YXS4</accession>
<evidence type="ECO:0000313" key="3">
    <source>
        <dbReference type="Proteomes" id="UP000291116"/>
    </source>
</evidence>